<comment type="similarity">
    <text evidence="1">Belongs to the hemerythrin family.</text>
</comment>
<dbReference type="EMBL" id="JADJMH010000034">
    <property type="protein sequence ID" value="MBK7677338.1"/>
    <property type="molecule type" value="Genomic_DNA"/>
</dbReference>
<proteinExistence type="inferred from homology"/>
<evidence type="ECO:0000313" key="5">
    <source>
        <dbReference type="EMBL" id="MBK7677338.1"/>
    </source>
</evidence>
<keyword evidence="2" id="KW-0479">Metal-binding</keyword>
<evidence type="ECO:0000256" key="1">
    <source>
        <dbReference type="ARBA" id="ARBA00010587"/>
    </source>
</evidence>
<sequence>MEINLAGLLPEALLIDLPEIDIQHEEIFRRIEALKETCFGSGPVSFDEFESLLDYLKYHFATEERVAGEAGAGFVDHARVHRENLHALRKAFGEVRGGVRDVHSFLRYAEYWFERHITEEDKPFANSVRECRLRSSSCPESITSL</sequence>
<evidence type="ECO:0000256" key="2">
    <source>
        <dbReference type="ARBA" id="ARBA00022723"/>
    </source>
</evidence>
<dbReference type="CDD" id="cd12107">
    <property type="entry name" value="Hemerythrin"/>
    <property type="match status" value="1"/>
</dbReference>
<dbReference type="SUPFAM" id="SSF47188">
    <property type="entry name" value="Hemerythrin-like"/>
    <property type="match status" value="1"/>
</dbReference>
<evidence type="ECO:0000259" key="4">
    <source>
        <dbReference type="Pfam" id="PF01814"/>
    </source>
</evidence>
<dbReference type="InterPro" id="IPR012312">
    <property type="entry name" value="Hemerythrin-like"/>
</dbReference>
<dbReference type="GO" id="GO:0046872">
    <property type="term" value="F:metal ion binding"/>
    <property type="evidence" value="ECO:0007669"/>
    <property type="project" value="UniProtKB-KW"/>
</dbReference>
<name>A0A935Q3P8_9PROT</name>
<dbReference type="Pfam" id="PF01814">
    <property type="entry name" value="Hemerythrin"/>
    <property type="match status" value="1"/>
</dbReference>
<dbReference type="Gene3D" id="1.20.120.50">
    <property type="entry name" value="Hemerythrin-like"/>
    <property type="match status" value="1"/>
</dbReference>
<accession>A0A935Q3P8</accession>
<comment type="caution">
    <text evidence="5">The sequence shown here is derived from an EMBL/GenBank/DDBJ whole genome shotgun (WGS) entry which is preliminary data.</text>
</comment>
<dbReference type="InterPro" id="IPR012827">
    <property type="entry name" value="Hemerythrin_metal-bd"/>
</dbReference>
<protein>
    <submittedName>
        <fullName evidence="5">Hemerythrin family protein</fullName>
    </submittedName>
</protein>
<reference evidence="5 6" key="1">
    <citation type="submission" date="2020-10" db="EMBL/GenBank/DDBJ databases">
        <title>Connecting structure to function with the recovery of over 1000 high-quality activated sludge metagenome-assembled genomes encoding full-length rRNA genes using long-read sequencing.</title>
        <authorList>
            <person name="Singleton C.M."/>
            <person name="Petriglieri F."/>
            <person name="Kristensen J.M."/>
            <person name="Kirkegaard R.H."/>
            <person name="Michaelsen T.Y."/>
            <person name="Andersen M.H."/>
            <person name="Karst S.M."/>
            <person name="Dueholm M.S."/>
            <person name="Nielsen P.H."/>
            <person name="Albertsen M."/>
        </authorList>
    </citation>
    <scope>NUCLEOTIDE SEQUENCE [LARGE SCALE GENOMIC DNA]</scope>
    <source>
        <strain evidence="5">EsbW_18-Q3-R4-48_BATAC.285</strain>
    </source>
</reference>
<keyword evidence="3" id="KW-0408">Iron</keyword>
<dbReference type="InterPro" id="IPR050669">
    <property type="entry name" value="Hemerythrin"/>
</dbReference>
<dbReference type="NCBIfam" id="TIGR02481">
    <property type="entry name" value="hemeryth_dom"/>
    <property type="match status" value="1"/>
</dbReference>
<dbReference type="AlphaFoldDB" id="A0A935Q3P8"/>
<dbReference type="PANTHER" id="PTHR37164:SF1">
    <property type="entry name" value="BACTERIOHEMERYTHRIN"/>
    <property type="match status" value="1"/>
</dbReference>
<evidence type="ECO:0000256" key="3">
    <source>
        <dbReference type="ARBA" id="ARBA00023004"/>
    </source>
</evidence>
<gene>
    <name evidence="5" type="ORF">IPJ27_22680</name>
</gene>
<evidence type="ECO:0000313" key="6">
    <source>
        <dbReference type="Proteomes" id="UP000697998"/>
    </source>
</evidence>
<feature type="domain" description="Hemerythrin-like" evidence="4">
    <location>
        <begin position="19"/>
        <end position="122"/>
    </location>
</feature>
<dbReference type="PANTHER" id="PTHR37164">
    <property type="entry name" value="BACTERIOHEMERYTHRIN"/>
    <property type="match status" value="1"/>
</dbReference>
<dbReference type="Proteomes" id="UP000697998">
    <property type="component" value="Unassembled WGS sequence"/>
</dbReference>
<organism evidence="5 6">
    <name type="scientific">Candidatus Accumulibacter proximus</name>
    <dbReference type="NCBI Taxonomy" id="2954385"/>
    <lineage>
        <taxon>Bacteria</taxon>
        <taxon>Pseudomonadati</taxon>
        <taxon>Pseudomonadota</taxon>
        <taxon>Betaproteobacteria</taxon>
        <taxon>Candidatus Accumulibacter</taxon>
    </lineage>
</organism>
<dbReference type="InterPro" id="IPR035938">
    <property type="entry name" value="Hemerythrin-like_sf"/>
</dbReference>